<evidence type="ECO:0000256" key="2">
    <source>
        <dbReference type="ARBA" id="ARBA00022692"/>
    </source>
</evidence>
<evidence type="ECO:0000313" key="8">
    <source>
        <dbReference type="Proteomes" id="UP000000560"/>
    </source>
</evidence>
<keyword evidence="3 5" id="KW-1133">Transmembrane helix</keyword>
<gene>
    <name evidence="7" type="ORF">ANIA_04131</name>
</gene>
<dbReference type="GO" id="GO:0036376">
    <property type="term" value="P:sodium ion export across plasma membrane"/>
    <property type="evidence" value="ECO:0007669"/>
    <property type="project" value="InterPro"/>
</dbReference>
<accession>Q5B5P9</accession>
<feature type="domain" description="Cation/H+ exchanger transmembrane" evidence="6">
    <location>
        <begin position="46"/>
        <end position="433"/>
    </location>
</feature>
<feature type="transmembrane region" description="Helical" evidence="5">
    <location>
        <begin position="112"/>
        <end position="135"/>
    </location>
</feature>
<feature type="transmembrane region" description="Helical" evidence="5">
    <location>
        <begin position="79"/>
        <end position="100"/>
    </location>
</feature>
<evidence type="ECO:0000259" key="6">
    <source>
        <dbReference type="Pfam" id="PF00999"/>
    </source>
</evidence>
<reference evidence="8" key="1">
    <citation type="journal article" date="2005" name="Nature">
        <title>Sequencing of Aspergillus nidulans and comparative analysis with A. fumigatus and A. oryzae.</title>
        <authorList>
            <person name="Galagan J.E."/>
            <person name="Calvo S.E."/>
            <person name="Cuomo C."/>
            <person name="Ma L.J."/>
            <person name="Wortman J.R."/>
            <person name="Batzoglou S."/>
            <person name="Lee S.I."/>
            <person name="Basturkmen M."/>
            <person name="Spevak C.C."/>
            <person name="Clutterbuck J."/>
            <person name="Kapitonov V."/>
            <person name="Jurka J."/>
            <person name="Scazzocchio C."/>
            <person name="Farman M."/>
            <person name="Butler J."/>
            <person name="Purcell S."/>
            <person name="Harris S."/>
            <person name="Braus G.H."/>
            <person name="Draht O."/>
            <person name="Busch S."/>
            <person name="D'Enfert C."/>
            <person name="Bouchier C."/>
            <person name="Goldman G.H."/>
            <person name="Bell-Pedersen D."/>
            <person name="Griffiths-Jones S."/>
            <person name="Doonan J.H."/>
            <person name="Yu J."/>
            <person name="Vienken K."/>
            <person name="Pain A."/>
            <person name="Freitag M."/>
            <person name="Selker E.U."/>
            <person name="Archer D.B."/>
            <person name="Penalva M.A."/>
            <person name="Oakley B.R."/>
            <person name="Momany M."/>
            <person name="Tanaka T."/>
            <person name="Kumagai T."/>
            <person name="Asai K."/>
            <person name="Machida M."/>
            <person name="Nierman W.C."/>
            <person name="Denning D.W."/>
            <person name="Caddick M."/>
            <person name="Hynes M."/>
            <person name="Paoletti M."/>
            <person name="Fischer R."/>
            <person name="Miller B."/>
            <person name="Dyer P."/>
            <person name="Sachs M.S."/>
            <person name="Osmani S.A."/>
            <person name="Birren B.W."/>
        </authorList>
    </citation>
    <scope>NUCLEOTIDE SEQUENCE [LARGE SCALE GENOMIC DNA]</scope>
    <source>
        <strain evidence="8">FGSC A4 / ATCC 38163 / CBS 112.46 / NRRL 194 / M139</strain>
    </source>
</reference>
<keyword evidence="2 5" id="KW-0812">Transmembrane</keyword>
<evidence type="ECO:0000256" key="3">
    <source>
        <dbReference type="ARBA" id="ARBA00022989"/>
    </source>
</evidence>
<dbReference type="OMA" id="FINSERW"/>
<name>Q5B5P9_EMENI</name>
<dbReference type="RefSeq" id="XP_661735.1">
    <property type="nucleotide sequence ID" value="XM_656643.1"/>
</dbReference>
<organism evidence="7 8">
    <name type="scientific">Emericella nidulans (strain FGSC A4 / ATCC 38163 / CBS 112.46 / NRRL 194 / M139)</name>
    <name type="common">Aspergillus nidulans</name>
    <dbReference type="NCBI Taxonomy" id="227321"/>
    <lineage>
        <taxon>Eukaryota</taxon>
        <taxon>Fungi</taxon>
        <taxon>Dikarya</taxon>
        <taxon>Ascomycota</taxon>
        <taxon>Pezizomycotina</taxon>
        <taxon>Eurotiomycetes</taxon>
        <taxon>Eurotiomycetidae</taxon>
        <taxon>Eurotiales</taxon>
        <taxon>Aspergillaceae</taxon>
        <taxon>Aspergillus</taxon>
        <taxon>Aspergillus subgen. Nidulantes</taxon>
    </lineage>
</organism>
<keyword evidence="4 5" id="KW-0472">Membrane</keyword>
<accession>C8V500</accession>
<dbReference type="GeneID" id="2873552"/>
<evidence type="ECO:0000256" key="5">
    <source>
        <dbReference type="SAM" id="Phobius"/>
    </source>
</evidence>
<dbReference type="GO" id="GO:0120029">
    <property type="term" value="P:proton export across plasma membrane"/>
    <property type="evidence" value="ECO:0007669"/>
    <property type="project" value="InterPro"/>
</dbReference>
<reference evidence="8" key="2">
    <citation type="journal article" date="2009" name="Fungal Genet. Biol.">
        <title>The 2008 update of the Aspergillus nidulans genome annotation: a community effort.</title>
        <authorList>
            <person name="Wortman J.R."/>
            <person name="Gilsenan J.M."/>
            <person name="Joardar V."/>
            <person name="Deegan J."/>
            <person name="Clutterbuck J."/>
            <person name="Andersen M.R."/>
            <person name="Archer D."/>
            <person name="Bencina M."/>
            <person name="Braus G."/>
            <person name="Coutinho P."/>
            <person name="von Dohren H."/>
            <person name="Doonan J."/>
            <person name="Driessen A.J."/>
            <person name="Durek P."/>
            <person name="Espeso E."/>
            <person name="Fekete E."/>
            <person name="Flipphi M."/>
            <person name="Estrada C.G."/>
            <person name="Geysens S."/>
            <person name="Goldman G."/>
            <person name="de Groot P.W."/>
            <person name="Hansen K."/>
            <person name="Harris S.D."/>
            <person name="Heinekamp T."/>
            <person name="Helmstaedt K."/>
            <person name="Henrissat B."/>
            <person name="Hofmann G."/>
            <person name="Homan T."/>
            <person name="Horio T."/>
            <person name="Horiuchi H."/>
            <person name="James S."/>
            <person name="Jones M."/>
            <person name="Karaffa L."/>
            <person name="Karanyi Z."/>
            <person name="Kato M."/>
            <person name="Keller N."/>
            <person name="Kelly D.E."/>
            <person name="Kiel J.A."/>
            <person name="Kim J.M."/>
            <person name="van der Klei I.J."/>
            <person name="Klis F.M."/>
            <person name="Kovalchuk A."/>
            <person name="Krasevec N."/>
            <person name="Kubicek C.P."/>
            <person name="Liu B."/>
            <person name="Maccabe A."/>
            <person name="Meyer V."/>
            <person name="Mirabito P."/>
            <person name="Miskei M."/>
            <person name="Mos M."/>
            <person name="Mullins J."/>
            <person name="Nelson D.R."/>
            <person name="Nielsen J."/>
            <person name="Oakley B.R."/>
            <person name="Osmani S.A."/>
            <person name="Pakula T."/>
            <person name="Paszewski A."/>
            <person name="Paulsen I."/>
            <person name="Pilsyk S."/>
            <person name="Pocsi I."/>
            <person name="Punt P.J."/>
            <person name="Ram A.F."/>
            <person name="Ren Q."/>
            <person name="Robellet X."/>
            <person name="Robson G."/>
            <person name="Seiboth B."/>
            <person name="van Solingen P."/>
            <person name="Specht T."/>
            <person name="Sun J."/>
            <person name="Taheri-Talesh N."/>
            <person name="Takeshita N."/>
            <person name="Ussery D."/>
            <person name="vanKuyk P.A."/>
            <person name="Visser H."/>
            <person name="van de Vondervoort P.J."/>
            <person name="de Vries R.P."/>
            <person name="Walton J."/>
            <person name="Xiang X."/>
            <person name="Xiong Y."/>
            <person name="Zeng A.P."/>
            <person name="Brandt B.W."/>
            <person name="Cornell M.J."/>
            <person name="van den Hondel C.A."/>
            <person name="Visser J."/>
            <person name="Oliver S.G."/>
            <person name="Turner G."/>
        </authorList>
    </citation>
    <scope>GENOME REANNOTATION</scope>
    <source>
        <strain evidence="8">FGSC A4 / ATCC 38163 / CBS 112.46 / NRRL 194 / M139</strain>
    </source>
</reference>
<dbReference type="OrthoDB" id="5327978at2759"/>
<dbReference type="EMBL" id="BN001302">
    <property type="protein sequence ID" value="CBF74637.1"/>
    <property type="molecule type" value="Genomic_DNA"/>
</dbReference>
<sequence>MPTLVVRAFIILYALASVKIKNHWYLGEARRSSSAHSSPTPNSGATVPALLIGIVLGPYAARFLDASEWGSAVWGQQDAITLGLCRVVIGVQLVIVGFQLPAKYQIHRWKEMLICLMPNMALMWLCTSACILLAIPRLNLSPADVQGQLSALVLGSCVTSTDPILSQAIAKGPFADRYVARDLREIISSEAGANDGFGFPFLMLATYLLRYTQGDPAHNPDQDEIEHRSISLYTRAGQVGHQDGGLTKAMEMWVVETWCYYVVMGAVYGAVVGYAGMHALRFALRRKWVDGESYLLFPAALGLFTIGTCGVIGTNDLLACFSAGTALNWDGAYLSETEARHDEVNPSIDVLLNFAGFMYIGAVIPWADFHQPETTGITYPRLILLGFMVLLFRRIPSLLVLWKLMPKVCTSWKEALFMGYFGPIGIGGIFYAEHASHLFPEDGEGSAVETTLIRALKPIIHGLSIPVLSIAYKILNVPHQIDPLGPAEVRPLSRNAHLPPNSTVNTKQHSILMYNRFSRSKFPGAGVGMGWGLPHFQSVEERDREESKKRGLWGDSFYLTTGSEDSEGSGHGPVGEKGWGLGGGAIGGKRFEIRPAHVVPSVAYRGIAFKQFFELNVTSGKSMAKNMFTVFQSRKSMYENPGTKVKEHDLQQGPGNTPPARHLHLATNANATAGESQLIHSYASRAPPTATDQATHAA</sequence>
<proteinExistence type="predicted"/>
<dbReference type="Pfam" id="PF00999">
    <property type="entry name" value="Na_H_Exchanger"/>
    <property type="match status" value="1"/>
</dbReference>
<evidence type="ECO:0000256" key="4">
    <source>
        <dbReference type="ARBA" id="ARBA00023136"/>
    </source>
</evidence>
<dbReference type="HOGENOM" id="CLU_008635_5_1_1"/>
<dbReference type="InterPro" id="IPR004712">
    <property type="entry name" value="Na+/H+_antiporter_fungi"/>
</dbReference>
<comment type="subcellular location">
    <subcellularLocation>
        <location evidence="1">Membrane</location>
        <topology evidence="1">Multi-pass membrane protein</topology>
    </subcellularLocation>
</comment>
<dbReference type="eggNOG" id="KOG4505">
    <property type="taxonomic scope" value="Eukaryota"/>
</dbReference>
<dbReference type="KEGG" id="ani:ANIA_04131"/>
<dbReference type="InterPro" id="IPR006153">
    <property type="entry name" value="Cation/H_exchanger_TM"/>
</dbReference>
<dbReference type="GO" id="GO:0042391">
    <property type="term" value="P:regulation of membrane potential"/>
    <property type="evidence" value="ECO:0007669"/>
    <property type="project" value="InterPro"/>
</dbReference>
<dbReference type="PANTHER" id="PTHR31382">
    <property type="entry name" value="NA(+)/H(+) ANTIPORTER"/>
    <property type="match status" value="1"/>
</dbReference>
<protein>
    <submittedName>
        <fullName evidence="7">Sodium ion/proton exchanger (Eurofung)</fullName>
    </submittedName>
</protein>
<keyword evidence="8" id="KW-1185">Reference proteome</keyword>
<evidence type="ECO:0000256" key="1">
    <source>
        <dbReference type="ARBA" id="ARBA00004141"/>
    </source>
</evidence>
<dbReference type="GO" id="GO:0005886">
    <property type="term" value="C:plasma membrane"/>
    <property type="evidence" value="ECO:0007669"/>
    <property type="project" value="InterPro"/>
</dbReference>
<feature type="transmembrane region" description="Helical" evidence="5">
    <location>
        <begin position="379"/>
        <end position="402"/>
    </location>
</feature>
<evidence type="ECO:0000313" key="7">
    <source>
        <dbReference type="EMBL" id="CBF74637.1"/>
    </source>
</evidence>
<dbReference type="AlphaFoldDB" id="Q5B5P9"/>
<feature type="transmembrane region" description="Helical" evidence="5">
    <location>
        <begin position="258"/>
        <end position="277"/>
    </location>
</feature>
<feature type="transmembrane region" description="Helical" evidence="5">
    <location>
        <begin position="414"/>
        <end position="432"/>
    </location>
</feature>
<dbReference type="Proteomes" id="UP000000560">
    <property type="component" value="Chromosome II"/>
</dbReference>
<dbReference type="InParanoid" id="Q5B5P9"/>
<dbReference type="GO" id="GO:0015385">
    <property type="term" value="F:sodium:proton antiporter activity"/>
    <property type="evidence" value="ECO:0007669"/>
    <property type="project" value="InterPro"/>
</dbReference>
<dbReference type="PANTHER" id="PTHR31382:SF3">
    <property type="entry name" value="SODIUM ION_PROTON EXCHANGER (EUROFUNG)"/>
    <property type="match status" value="1"/>
</dbReference>
<feature type="transmembrane region" description="Helical" evidence="5">
    <location>
        <begin position="350"/>
        <end position="367"/>
    </location>
</feature>